<reference evidence="1" key="2">
    <citation type="submission" date="2023-06" db="EMBL/GenBank/DDBJ databases">
        <authorList>
            <consortium name="Lawrence Berkeley National Laboratory"/>
            <person name="Mondo S.J."/>
            <person name="Hensen N."/>
            <person name="Bonometti L."/>
            <person name="Westerberg I."/>
            <person name="Brannstrom I.O."/>
            <person name="Guillou S."/>
            <person name="Cros-Aarteil S."/>
            <person name="Calhoun S."/>
            <person name="Haridas S."/>
            <person name="Kuo A."/>
            <person name="Pangilinan J."/>
            <person name="Riley R."/>
            <person name="Labutti K."/>
            <person name="Andreopoulos B."/>
            <person name="Lipzen A."/>
            <person name="Chen C."/>
            <person name="Yanf M."/>
            <person name="Daum C."/>
            <person name="Ng V."/>
            <person name="Clum A."/>
            <person name="Steindorff A."/>
            <person name="Ohm R."/>
            <person name="Martin F."/>
            <person name="Silar P."/>
            <person name="Natvig D."/>
            <person name="Lalanne C."/>
            <person name="Gautier V."/>
            <person name="Ament-Velasquez S.L."/>
            <person name="Kruys A."/>
            <person name="Hutchinson M.I."/>
            <person name="Powell A.J."/>
            <person name="Barry K."/>
            <person name="Miller A.N."/>
            <person name="Grigoriev I.V."/>
            <person name="Debuchy R."/>
            <person name="Gladieux P."/>
            <person name="Thoren M.H."/>
            <person name="Johannesson H."/>
        </authorList>
    </citation>
    <scope>NUCLEOTIDE SEQUENCE</scope>
    <source>
        <strain evidence="1">CBS 626.80</strain>
    </source>
</reference>
<keyword evidence="2" id="KW-1185">Reference proteome</keyword>
<dbReference type="FunFam" id="2.40.160.20:FF:000015">
    <property type="entry name" value="WGS project CABT00000000 data, contig 2.20"/>
    <property type="match status" value="1"/>
</dbReference>
<comment type="caution">
    <text evidence="1">The sequence shown here is derived from an EMBL/GenBank/DDBJ whole genome shotgun (WGS) entry which is preliminary data.</text>
</comment>
<evidence type="ECO:0000313" key="1">
    <source>
        <dbReference type="EMBL" id="KAK3952597.1"/>
    </source>
</evidence>
<evidence type="ECO:0000313" key="2">
    <source>
        <dbReference type="Proteomes" id="UP001303222"/>
    </source>
</evidence>
<proteinExistence type="predicted"/>
<dbReference type="EMBL" id="MU859120">
    <property type="protein sequence ID" value="KAK3952597.1"/>
    <property type="molecule type" value="Genomic_DNA"/>
</dbReference>
<dbReference type="Pfam" id="PF11578">
    <property type="entry name" value="DUF3237"/>
    <property type="match status" value="1"/>
</dbReference>
<protein>
    <submittedName>
        <fullName evidence="1">Uncharacterized protein</fullName>
    </submittedName>
</protein>
<accession>A0AAN6NV17</accession>
<dbReference type="AlphaFoldDB" id="A0AAN6NV17"/>
<sequence length="205" mass="22168">MGSYLQLPSFGLLRRPTHPTPQSIYAVIKQVSRPVTMSFPKLIPAFTAQIVIEPPANIGTTARGGTILFVPFVPNSGSVKSEDSYPIQLDAEFVHGADYVRMDPNGENVRLEIHSVAKDKATGALFRFSYTGTVSLAGPAGKLFRGEPDMATTGFGDAFTHHVFETGDERLGPLQNKVFVGSGRFIIEPGKPIVVEYKISEVTAS</sequence>
<name>A0AAN6NV17_9PEZI</name>
<dbReference type="Proteomes" id="UP001303222">
    <property type="component" value="Unassembled WGS sequence"/>
</dbReference>
<organism evidence="1 2">
    <name type="scientific">Pseudoneurospora amorphoporcata</name>
    <dbReference type="NCBI Taxonomy" id="241081"/>
    <lineage>
        <taxon>Eukaryota</taxon>
        <taxon>Fungi</taxon>
        <taxon>Dikarya</taxon>
        <taxon>Ascomycota</taxon>
        <taxon>Pezizomycotina</taxon>
        <taxon>Sordariomycetes</taxon>
        <taxon>Sordariomycetidae</taxon>
        <taxon>Sordariales</taxon>
        <taxon>Sordariaceae</taxon>
        <taxon>Pseudoneurospora</taxon>
    </lineage>
</organism>
<dbReference type="Gene3D" id="2.40.160.20">
    <property type="match status" value="1"/>
</dbReference>
<reference evidence="1" key="1">
    <citation type="journal article" date="2023" name="Mol. Phylogenet. Evol.">
        <title>Genome-scale phylogeny and comparative genomics of the fungal order Sordariales.</title>
        <authorList>
            <person name="Hensen N."/>
            <person name="Bonometti L."/>
            <person name="Westerberg I."/>
            <person name="Brannstrom I.O."/>
            <person name="Guillou S."/>
            <person name="Cros-Aarteil S."/>
            <person name="Calhoun S."/>
            <person name="Haridas S."/>
            <person name="Kuo A."/>
            <person name="Mondo S."/>
            <person name="Pangilinan J."/>
            <person name="Riley R."/>
            <person name="LaButti K."/>
            <person name="Andreopoulos B."/>
            <person name="Lipzen A."/>
            <person name="Chen C."/>
            <person name="Yan M."/>
            <person name="Daum C."/>
            <person name="Ng V."/>
            <person name="Clum A."/>
            <person name="Steindorff A."/>
            <person name="Ohm R.A."/>
            <person name="Martin F."/>
            <person name="Silar P."/>
            <person name="Natvig D.O."/>
            <person name="Lalanne C."/>
            <person name="Gautier V."/>
            <person name="Ament-Velasquez S.L."/>
            <person name="Kruys A."/>
            <person name="Hutchinson M.I."/>
            <person name="Powell A.J."/>
            <person name="Barry K."/>
            <person name="Miller A.N."/>
            <person name="Grigoriev I.V."/>
            <person name="Debuchy R."/>
            <person name="Gladieux P."/>
            <person name="Hiltunen Thoren M."/>
            <person name="Johannesson H."/>
        </authorList>
    </citation>
    <scope>NUCLEOTIDE SEQUENCE</scope>
    <source>
        <strain evidence="1">CBS 626.80</strain>
    </source>
</reference>
<gene>
    <name evidence="1" type="ORF">QBC32DRAFT_340850</name>
</gene>